<dbReference type="NCBIfam" id="TIGR00427">
    <property type="entry name" value="NAAT family transporter"/>
    <property type="match status" value="1"/>
</dbReference>
<evidence type="ECO:0000313" key="9">
    <source>
        <dbReference type="Proteomes" id="UP000507962"/>
    </source>
</evidence>
<feature type="transmembrane region" description="Helical" evidence="7">
    <location>
        <begin position="66"/>
        <end position="87"/>
    </location>
</feature>
<reference evidence="8 9" key="1">
    <citation type="submission" date="2019-03" db="EMBL/GenBank/DDBJ databases">
        <authorList>
            <person name="Nijsse B."/>
        </authorList>
    </citation>
    <scope>NUCLEOTIDE SEQUENCE [LARGE SCALE GENOMIC DNA]</scope>
    <source>
        <strain evidence="8">Desulfoluna butyratoxydans MSL71</strain>
    </source>
</reference>
<evidence type="ECO:0000256" key="5">
    <source>
        <dbReference type="ARBA" id="ARBA00022989"/>
    </source>
</evidence>
<feature type="transmembrane region" description="Helical" evidence="7">
    <location>
        <begin position="140"/>
        <end position="163"/>
    </location>
</feature>
<dbReference type="InterPro" id="IPR002771">
    <property type="entry name" value="Multi_antbiot-R_MarC"/>
</dbReference>
<evidence type="ECO:0000256" key="3">
    <source>
        <dbReference type="ARBA" id="ARBA00022475"/>
    </source>
</evidence>
<keyword evidence="3" id="KW-1003">Cell membrane</keyword>
<dbReference type="AlphaFoldDB" id="A0A4U8YNR6"/>
<name>A0A4U8YNR6_9BACT</name>
<comment type="subcellular location">
    <subcellularLocation>
        <location evidence="1 7">Cell membrane</location>
        <topology evidence="1 7">Multi-pass membrane protein</topology>
    </subcellularLocation>
</comment>
<dbReference type="PANTHER" id="PTHR33508">
    <property type="entry name" value="UPF0056 MEMBRANE PROTEIN YHCE"/>
    <property type="match status" value="1"/>
</dbReference>
<dbReference type="Pfam" id="PF01914">
    <property type="entry name" value="MarC"/>
    <property type="match status" value="1"/>
</dbReference>
<keyword evidence="5 7" id="KW-1133">Transmembrane helix</keyword>
<evidence type="ECO:0000313" key="8">
    <source>
        <dbReference type="EMBL" id="VFQ45274.1"/>
    </source>
</evidence>
<organism evidence="8 9">
    <name type="scientific">Desulfoluna butyratoxydans</name>
    <dbReference type="NCBI Taxonomy" id="231438"/>
    <lineage>
        <taxon>Bacteria</taxon>
        <taxon>Pseudomonadati</taxon>
        <taxon>Thermodesulfobacteriota</taxon>
        <taxon>Desulfobacteria</taxon>
        <taxon>Desulfobacterales</taxon>
        <taxon>Desulfolunaceae</taxon>
        <taxon>Desulfoluna</taxon>
    </lineage>
</organism>
<evidence type="ECO:0000256" key="7">
    <source>
        <dbReference type="RuleBase" id="RU362048"/>
    </source>
</evidence>
<evidence type="ECO:0000256" key="6">
    <source>
        <dbReference type="ARBA" id="ARBA00023136"/>
    </source>
</evidence>
<feature type="transmembrane region" description="Helical" evidence="7">
    <location>
        <begin position="6"/>
        <end position="29"/>
    </location>
</feature>
<feature type="transmembrane region" description="Helical" evidence="7">
    <location>
        <begin position="175"/>
        <end position="193"/>
    </location>
</feature>
<accession>A0A4U8YNR6</accession>
<dbReference type="EMBL" id="CAADHO010000005">
    <property type="protein sequence ID" value="VFQ45274.1"/>
    <property type="molecule type" value="Genomic_DNA"/>
</dbReference>
<dbReference type="RefSeq" id="WP_180141658.1">
    <property type="nucleotide sequence ID" value="NZ_CAADHO010000005.1"/>
</dbReference>
<keyword evidence="9" id="KW-1185">Reference proteome</keyword>
<evidence type="ECO:0000256" key="1">
    <source>
        <dbReference type="ARBA" id="ARBA00004651"/>
    </source>
</evidence>
<feature type="transmembrane region" description="Helical" evidence="7">
    <location>
        <begin position="108"/>
        <end position="134"/>
    </location>
</feature>
<proteinExistence type="inferred from homology"/>
<keyword evidence="6 7" id="KW-0472">Membrane</keyword>
<evidence type="ECO:0000256" key="2">
    <source>
        <dbReference type="ARBA" id="ARBA00009784"/>
    </source>
</evidence>
<keyword evidence="4 7" id="KW-0812">Transmembrane</keyword>
<protein>
    <recommendedName>
        <fullName evidence="7">UPF0056 membrane protein</fullName>
    </recommendedName>
</protein>
<sequence length="202" mass="21243">MPVETFLHALTSYFVIIDPLGAAIIFYALTDGKGRSYSRTMAVKSIAVSTCIILTFGFFGEVILTRLGISIEALRVAGGLLLFYTAFHMITGTDSHQQSGSIQGLTDISVYPMSIPLLSGPGCLTLTILLFSGATGTAELVAVVGAALIINTVTLISFLFAGTVMRCIGGTGDDIIKRLFGVLLAALAIQFIADGIRQLAAM</sequence>
<comment type="similarity">
    <text evidence="2 7">Belongs to the UPF0056 (MarC) family.</text>
</comment>
<dbReference type="PANTHER" id="PTHR33508:SF1">
    <property type="entry name" value="UPF0056 MEMBRANE PROTEIN YHCE"/>
    <property type="match status" value="1"/>
</dbReference>
<dbReference type="GO" id="GO:0005886">
    <property type="term" value="C:plasma membrane"/>
    <property type="evidence" value="ECO:0007669"/>
    <property type="project" value="UniProtKB-SubCell"/>
</dbReference>
<dbReference type="Proteomes" id="UP000507962">
    <property type="component" value="Unassembled WGS sequence"/>
</dbReference>
<feature type="transmembrane region" description="Helical" evidence="7">
    <location>
        <begin position="41"/>
        <end position="60"/>
    </location>
</feature>
<evidence type="ECO:0000256" key="4">
    <source>
        <dbReference type="ARBA" id="ARBA00022692"/>
    </source>
</evidence>
<gene>
    <name evidence="8" type="ORF">MSL71_29310</name>
</gene>